<dbReference type="Proteomes" id="UP001058072">
    <property type="component" value="Chromosome"/>
</dbReference>
<evidence type="ECO:0000256" key="1">
    <source>
        <dbReference type="SAM" id="Phobius"/>
    </source>
</evidence>
<dbReference type="InterPro" id="IPR027383">
    <property type="entry name" value="Znf_put"/>
</dbReference>
<keyword evidence="1" id="KW-0812">Transmembrane</keyword>
<dbReference type="EMBL" id="CP071249">
    <property type="protein sequence ID" value="UUF05894.1"/>
    <property type="molecule type" value="Genomic_DNA"/>
</dbReference>
<proteinExistence type="predicted"/>
<evidence type="ECO:0000259" key="2">
    <source>
        <dbReference type="Pfam" id="PF13490"/>
    </source>
</evidence>
<feature type="domain" description="Putative zinc-finger" evidence="2">
    <location>
        <begin position="5"/>
        <end position="38"/>
    </location>
</feature>
<feature type="transmembrane region" description="Helical" evidence="1">
    <location>
        <begin position="78"/>
        <end position="99"/>
    </location>
</feature>
<keyword evidence="1" id="KW-0472">Membrane</keyword>
<protein>
    <submittedName>
        <fullName evidence="4">Zf-HC2 domain-containing protein</fullName>
    </submittedName>
</protein>
<gene>
    <name evidence="3" type="ORF">J0J69_12810</name>
    <name evidence="4" type="ORF">J0J70_01135</name>
</gene>
<evidence type="ECO:0000313" key="3">
    <source>
        <dbReference type="EMBL" id="UUF05894.1"/>
    </source>
</evidence>
<accession>A0A9Q9CGR1</accession>
<keyword evidence="1" id="KW-1133">Transmembrane helix</keyword>
<evidence type="ECO:0000313" key="6">
    <source>
        <dbReference type="Proteomes" id="UP001058072"/>
    </source>
</evidence>
<sequence>MRISCQIIEDLLPLYVDGVCQEDTKAFMKEHLQTCVKCSVALDQMKQDEFKVIKSVNIEEAQVQTLQSLRQKFMKNKITLILLSVFSAIGICIGGYFLIFRLEVPIQYNERLIGVQAIEDRMMEFKFLEDDFYRCHHLQRTVEIDGQMKNILMIYYTNTIWTKLSPKQQFISDSENLFTVEEHQNLSGWTEANWEKVYINGKIDAVYYMVANYNHLFDKPLDSVLEKATLLWERE</sequence>
<dbReference type="EMBL" id="CP071250">
    <property type="protein sequence ID" value="UUF08659.1"/>
    <property type="molecule type" value="Genomic_DNA"/>
</dbReference>
<dbReference type="RefSeq" id="WP_068759479.1">
    <property type="nucleotide sequence ID" value="NZ_CP071249.1"/>
</dbReference>
<dbReference type="AlphaFoldDB" id="A0A9Q9CGR1"/>
<evidence type="ECO:0000313" key="4">
    <source>
        <dbReference type="EMBL" id="UUF08659.1"/>
    </source>
</evidence>
<name>A0A9Q9CGR1_9FIRM</name>
<evidence type="ECO:0000313" key="5">
    <source>
        <dbReference type="Proteomes" id="UP001058016"/>
    </source>
</evidence>
<dbReference type="Pfam" id="PF13490">
    <property type="entry name" value="zf-HC2"/>
    <property type="match status" value="1"/>
</dbReference>
<reference evidence="4 5" key="1">
    <citation type="submission" date="2021-03" db="EMBL/GenBank/DDBJ databases">
        <title>Comparative Genomics and Metabolomics in the genus Turicibacter.</title>
        <authorList>
            <person name="Maki J."/>
            <person name="Looft T."/>
        </authorList>
    </citation>
    <scope>NUCLEOTIDE SEQUENCE</scope>
    <source>
        <strain evidence="4">ISU324</strain>
        <strain evidence="3 5">MMM721</strain>
    </source>
</reference>
<keyword evidence="5" id="KW-1185">Reference proteome</keyword>
<dbReference type="Proteomes" id="UP001058016">
    <property type="component" value="Chromosome"/>
</dbReference>
<organism evidence="4 6">
    <name type="scientific">Turicibacter bilis</name>
    <dbReference type="NCBI Taxonomy" id="2735723"/>
    <lineage>
        <taxon>Bacteria</taxon>
        <taxon>Bacillati</taxon>
        <taxon>Bacillota</taxon>
        <taxon>Erysipelotrichia</taxon>
        <taxon>Erysipelotrichales</taxon>
        <taxon>Turicibacteraceae</taxon>
        <taxon>Turicibacter</taxon>
    </lineage>
</organism>